<reference evidence="2 3" key="1">
    <citation type="submission" date="2015-10" db="EMBL/GenBank/DDBJ databases">
        <title>Draft genomes sequences of Candida glabrata isolates 1A, 1B, 2A, 2B, 3A and 3B.</title>
        <authorList>
            <person name="Haavelsrud O.E."/>
            <person name="Gaustad P."/>
        </authorList>
    </citation>
    <scope>NUCLEOTIDE SEQUENCE [LARGE SCALE GENOMIC DNA]</scope>
    <source>
        <strain evidence="2">910700640</strain>
    </source>
</reference>
<organism evidence="2 3">
    <name type="scientific">Candida glabrata</name>
    <name type="common">Yeast</name>
    <name type="synonym">Torulopsis glabrata</name>
    <dbReference type="NCBI Taxonomy" id="5478"/>
    <lineage>
        <taxon>Eukaryota</taxon>
        <taxon>Fungi</taxon>
        <taxon>Dikarya</taxon>
        <taxon>Ascomycota</taxon>
        <taxon>Saccharomycotina</taxon>
        <taxon>Saccharomycetes</taxon>
        <taxon>Saccharomycetales</taxon>
        <taxon>Saccharomycetaceae</taxon>
        <taxon>Nakaseomyces</taxon>
    </lineage>
</organism>
<feature type="region of interest" description="Disordered" evidence="1">
    <location>
        <begin position="73"/>
        <end position="103"/>
    </location>
</feature>
<dbReference type="Proteomes" id="UP000054886">
    <property type="component" value="Unassembled WGS sequence"/>
</dbReference>
<protein>
    <submittedName>
        <fullName evidence="2">Protein ECM19</fullName>
    </submittedName>
</protein>
<comment type="caution">
    <text evidence="2">The sequence shown here is derived from an EMBL/GenBank/DDBJ whole genome shotgun (WGS) entry which is preliminary data.</text>
</comment>
<evidence type="ECO:0000313" key="3">
    <source>
        <dbReference type="Proteomes" id="UP000054886"/>
    </source>
</evidence>
<evidence type="ECO:0000256" key="1">
    <source>
        <dbReference type="SAM" id="MobiDB-lite"/>
    </source>
</evidence>
<feature type="compositionally biased region" description="Low complexity" evidence="1">
    <location>
        <begin position="74"/>
        <end position="103"/>
    </location>
</feature>
<name>A0A0W0CYH6_CANGB</name>
<dbReference type="VEuPathDB" id="FungiDB:GVI51_H06281"/>
<evidence type="ECO:0000313" key="2">
    <source>
        <dbReference type="EMBL" id="KTB04604.1"/>
    </source>
</evidence>
<dbReference type="VEuPathDB" id="FungiDB:GWK60_H06347"/>
<dbReference type="VEuPathDB" id="FungiDB:CAGL0H06435g"/>
<proteinExistence type="predicted"/>
<sequence length="103" mass="10520">MSRIRGFDLVTIGVVSLVGIYTGARFFEPIVLGQLEKDGHLRKDVAVPKYDEDGNLVVPQGTFAGATAPANISTATGTATSTSTPNPGNLGNLGNSGTPGDST</sequence>
<dbReference type="AlphaFoldDB" id="A0A0W0CYH6"/>
<dbReference type="EMBL" id="LLZZ01000116">
    <property type="protein sequence ID" value="KTB04604.1"/>
    <property type="molecule type" value="Genomic_DNA"/>
</dbReference>
<gene>
    <name evidence="2" type="ORF">AO440_002167</name>
</gene>
<accession>A0A0W0CYH6</accession>
<dbReference type="VEuPathDB" id="FungiDB:B1J91_H06435g"/>